<dbReference type="UniPathway" id="UPA00196"/>
<dbReference type="FunCoup" id="A0A286UVR0">
    <property type="interactions" value="71"/>
</dbReference>
<comment type="caution">
    <text evidence="4">The sequence shown here is derived from an EMBL/GenBank/DDBJ whole genome shotgun (WGS) entry which is preliminary data.</text>
</comment>
<evidence type="ECO:0000313" key="5">
    <source>
        <dbReference type="Proteomes" id="UP000217199"/>
    </source>
</evidence>
<evidence type="ECO:0000259" key="3">
    <source>
        <dbReference type="Pfam" id="PF10181"/>
    </source>
</evidence>
<evidence type="ECO:0000256" key="2">
    <source>
        <dbReference type="ARBA" id="ARBA00009610"/>
    </source>
</evidence>
<proteinExistence type="inferred from homology"/>
<accession>A0A286UVR0</accession>
<dbReference type="PANTHER" id="PTHR15231">
    <property type="entry name" value="PHOSPHATIDYLINOSITOL N-ACETYLGLUCOSAMINYLTRANSFERASE SUBUNIT H"/>
    <property type="match status" value="1"/>
</dbReference>
<keyword evidence="4" id="KW-0808">Transferase</keyword>
<dbReference type="Pfam" id="PF10181">
    <property type="entry name" value="PIG-H"/>
    <property type="match status" value="1"/>
</dbReference>
<dbReference type="AlphaFoldDB" id="A0A286UVR0"/>
<dbReference type="InterPro" id="IPR019328">
    <property type="entry name" value="PIGH-H_dom"/>
</dbReference>
<keyword evidence="5" id="KW-1185">Reference proteome</keyword>
<dbReference type="OrthoDB" id="6256716at2759"/>
<dbReference type="STRING" id="2282107.A0A286UVR0"/>
<feature type="domain" description="Phosphatidylinositol N-acetylglucosaminyltransferase subunit H conserved" evidence="3">
    <location>
        <begin position="120"/>
        <end position="191"/>
    </location>
</feature>
<organism evidence="4 5">
    <name type="scientific">Pyrrhoderma noxium</name>
    <dbReference type="NCBI Taxonomy" id="2282107"/>
    <lineage>
        <taxon>Eukaryota</taxon>
        <taxon>Fungi</taxon>
        <taxon>Dikarya</taxon>
        <taxon>Basidiomycota</taxon>
        <taxon>Agaricomycotina</taxon>
        <taxon>Agaricomycetes</taxon>
        <taxon>Hymenochaetales</taxon>
        <taxon>Hymenochaetaceae</taxon>
        <taxon>Pyrrhoderma</taxon>
    </lineage>
</organism>
<dbReference type="Proteomes" id="UP000217199">
    <property type="component" value="Unassembled WGS sequence"/>
</dbReference>
<comment type="pathway">
    <text evidence="1">Glycolipid biosynthesis; glycosylphosphatidylinositol-anchor biosynthesis.</text>
</comment>
<keyword evidence="4" id="KW-0328">Glycosyltransferase</keyword>
<gene>
    <name evidence="4" type="ORF">PNOK_0072600</name>
</gene>
<evidence type="ECO:0000313" key="4">
    <source>
        <dbReference type="EMBL" id="PAV23658.1"/>
    </source>
</evidence>
<dbReference type="InterPro" id="IPR044215">
    <property type="entry name" value="PIG-H"/>
</dbReference>
<evidence type="ECO:0000256" key="1">
    <source>
        <dbReference type="ARBA" id="ARBA00004687"/>
    </source>
</evidence>
<reference evidence="4 5" key="1">
    <citation type="journal article" date="2017" name="Mol. Ecol.">
        <title>Comparative and population genomic landscape of Phellinus noxius: A hypervariable fungus causing root rot in trees.</title>
        <authorList>
            <person name="Chung C.L."/>
            <person name="Lee T.J."/>
            <person name="Akiba M."/>
            <person name="Lee H.H."/>
            <person name="Kuo T.H."/>
            <person name="Liu D."/>
            <person name="Ke H.M."/>
            <person name="Yokoi T."/>
            <person name="Roa M.B."/>
            <person name="Lu M.J."/>
            <person name="Chang Y.Y."/>
            <person name="Ann P.J."/>
            <person name="Tsai J.N."/>
            <person name="Chen C.Y."/>
            <person name="Tzean S.S."/>
            <person name="Ota Y."/>
            <person name="Hattori T."/>
            <person name="Sahashi N."/>
            <person name="Liou R.F."/>
            <person name="Kikuchi T."/>
            <person name="Tsai I.J."/>
        </authorList>
    </citation>
    <scope>NUCLEOTIDE SEQUENCE [LARGE SCALE GENOMIC DNA]</scope>
    <source>
        <strain evidence="4 5">FFPRI411160</strain>
    </source>
</reference>
<dbReference type="GO" id="GO:0016757">
    <property type="term" value="F:glycosyltransferase activity"/>
    <property type="evidence" value="ECO:0007669"/>
    <property type="project" value="UniProtKB-KW"/>
</dbReference>
<dbReference type="GO" id="GO:0006506">
    <property type="term" value="P:GPI anchor biosynthetic process"/>
    <property type="evidence" value="ECO:0007669"/>
    <property type="project" value="UniProtKB-UniPathway"/>
</dbReference>
<sequence length="221" mass="26026">MYEDKKMSRHNNKDNVVMVDVEKKGINKPRNHLDIISGVGYNEYRVYSRNISKRRLTGNETSLQLQSLWLDASLAVLLASFVYRLESFTEGEVNYRNFLLFSVPLCIYVYWRCTQIVYESVIVSPTHGVQIETHKGPYPSCIFFSSRRFIPSVYIQDIIINEALHRWNVRFYLAILSTTVDDKHELVVIFKNILPHFPIVLEVYRGMMQTMYTQDRKDKNL</sequence>
<dbReference type="InParanoid" id="A0A286UVR0"/>
<protein>
    <submittedName>
        <fullName evidence="4">Phosphatidylinositol n-acetylglucosaminyltransferase</fullName>
    </submittedName>
</protein>
<dbReference type="PANTHER" id="PTHR15231:SF1">
    <property type="entry name" value="PHOSPHATIDYLINOSITOL N-ACETYLGLUCOSAMINYLTRANSFERASE SUBUNIT H"/>
    <property type="match status" value="1"/>
</dbReference>
<dbReference type="GO" id="GO:0000506">
    <property type="term" value="C:glycosylphosphatidylinositol-N-acetylglucosaminyltransferase (GPI-GnT) complex"/>
    <property type="evidence" value="ECO:0007669"/>
    <property type="project" value="InterPro"/>
</dbReference>
<name>A0A286UVR0_9AGAM</name>
<dbReference type="EMBL" id="NBII01000001">
    <property type="protein sequence ID" value="PAV23658.1"/>
    <property type="molecule type" value="Genomic_DNA"/>
</dbReference>
<comment type="similarity">
    <text evidence="2">Belongs to the PIGH family.</text>
</comment>